<feature type="region of interest" description="Disordered" evidence="1">
    <location>
        <begin position="1"/>
        <end position="28"/>
    </location>
</feature>
<feature type="compositionally biased region" description="Basic residues" evidence="1">
    <location>
        <begin position="294"/>
        <end position="308"/>
    </location>
</feature>
<gene>
    <name evidence="2" type="ORF">ABT322_13360</name>
</gene>
<feature type="region of interest" description="Disordered" evidence="1">
    <location>
        <begin position="262"/>
        <end position="346"/>
    </location>
</feature>
<sequence length="346" mass="38308">MSGKTITHDSTATVERITTPPEGSVAPSRAARELGLGRDEFDIAVQLGRIRTVPDDGGGGRRVSRAEIQRVRTEVGFPEALRERVRTVGTTDGAALLEVTKARFTRLARLGLLVPTTFSLNRYRAVVWRYLADDLGKFAADERNAALLSGRTPQGLRDQLAEGLDLRPRNWRGRHLACLLRRTEDPWARAAAVASLLDPVDVSEVVRDPYERSHLRRFSPARRVHGSPGSPAAQIAEELMTAADPDEIDRLRADLAREVRHARVLRPAPRPAPREQQQGPAQTAHEHRPVPGRHEHRRAPAAHGHRPARPALRPVPDPPAPAPARHRAEETGRLRGLLGRLRRRGS</sequence>
<dbReference type="EMBL" id="JBEPCV010000010">
    <property type="protein sequence ID" value="MER6904743.1"/>
    <property type="molecule type" value="Genomic_DNA"/>
</dbReference>
<protein>
    <submittedName>
        <fullName evidence="2">DUF6397 family protein</fullName>
    </submittedName>
</protein>
<organism evidence="2 3">
    <name type="scientific">Streptomyces flaveolus</name>
    <dbReference type="NCBI Taxonomy" id="67297"/>
    <lineage>
        <taxon>Bacteria</taxon>
        <taxon>Bacillati</taxon>
        <taxon>Actinomycetota</taxon>
        <taxon>Actinomycetes</taxon>
        <taxon>Kitasatosporales</taxon>
        <taxon>Streptomycetaceae</taxon>
        <taxon>Streptomyces</taxon>
    </lineage>
</organism>
<evidence type="ECO:0000256" key="1">
    <source>
        <dbReference type="SAM" id="MobiDB-lite"/>
    </source>
</evidence>
<feature type="compositionally biased region" description="Pro residues" evidence="1">
    <location>
        <begin position="313"/>
        <end position="322"/>
    </location>
</feature>
<evidence type="ECO:0000313" key="3">
    <source>
        <dbReference type="Proteomes" id="UP001490330"/>
    </source>
</evidence>
<dbReference type="Proteomes" id="UP001490330">
    <property type="component" value="Unassembled WGS sequence"/>
</dbReference>
<evidence type="ECO:0000313" key="2">
    <source>
        <dbReference type="EMBL" id="MER6904743.1"/>
    </source>
</evidence>
<comment type="caution">
    <text evidence="2">The sequence shown here is derived from an EMBL/GenBank/DDBJ whole genome shotgun (WGS) entry which is preliminary data.</text>
</comment>
<reference evidence="2 3" key="1">
    <citation type="submission" date="2024-06" db="EMBL/GenBank/DDBJ databases">
        <title>The Natural Products Discovery Center: Release of the First 8490 Sequenced Strains for Exploring Actinobacteria Biosynthetic Diversity.</title>
        <authorList>
            <person name="Kalkreuter E."/>
            <person name="Kautsar S.A."/>
            <person name="Yang D."/>
            <person name="Bader C.D."/>
            <person name="Teijaro C.N."/>
            <person name="Fluegel L."/>
            <person name="Davis C.M."/>
            <person name="Simpson J.R."/>
            <person name="Lauterbach L."/>
            <person name="Steele A.D."/>
            <person name="Gui C."/>
            <person name="Meng S."/>
            <person name="Li G."/>
            <person name="Viehrig K."/>
            <person name="Ye F."/>
            <person name="Su P."/>
            <person name="Kiefer A.F."/>
            <person name="Nichols A."/>
            <person name="Cepeda A.J."/>
            <person name="Yan W."/>
            <person name="Fan B."/>
            <person name="Jiang Y."/>
            <person name="Adhikari A."/>
            <person name="Zheng C.-J."/>
            <person name="Schuster L."/>
            <person name="Cowan T.M."/>
            <person name="Smanski M.J."/>
            <person name="Chevrette M.G."/>
            <person name="De Carvalho L.P.S."/>
            <person name="Shen B."/>
        </authorList>
    </citation>
    <scope>NUCLEOTIDE SEQUENCE [LARGE SCALE GENOMIC DNA]</scope>
    <source>
        <strain evidence="2 3">NPDC000632</strain>
    </source>
</reference>
<dbReference type="RefSeq" id="WP_350717696.1">
    <property type="nucleotide sequence ID" value="NZ_JBEPCO010000008.1"/>
</dbReference>
<name>A0ABV1VE46_9ACTN</name>
<proteinExistence type="predicted"/>
<feature type="compositionally biased region" description="Basic and acidic residues" evidence="1">
    <location>
        <begin position="284"/>
        <end position="293"/>
    </location>
</feature>
<feature type="compositionally biased region" description="Polar residues" evidence="1">
    <location>
        <begin position="1"/>
        <end position="13"/>
    </location>
</feature>
<accession>A0ABV1VE46</accession>
<dbReference type="InterPro" id="IPR045652">
    <property type="entry name" value="DUF6397"/>
</dbReference>
<dbReference type="Pfam" id="PF19934">
    <property type="entry name" value="DUF6397"/>
    <property type="match status" value="1"/>
</dbReference>
<keyword evidence="3" id="KW-1185">Reference proteome</keyword>